<feature type="coiled-coil region" evidence="1">
    <location>
        <begin position="53"/>
        <end position="161"/>
    </location>
</feature>
<feature type="compositionally biased region" description="Polar residues" evidence="2">
    <location>
        <begin position="610"/>
        <end position="621"/>
    </location>
</feature>
<feature type="region of interest" description="Disordered" evidence="2">
    <location>
        <begin position="181"/>
        <end position="206"/>
    </location>
</feature>
<evidence type="ECO:0000313" key="4">
    <source>
        <dbReference type="Proteomes" id="UP000030669"/>
    </source>
</evidence>
<feature type="compositionally biased region" description="Acidic residues" evidence="2">
    <location>
        <begin position="997"/>
        <end position="1009"/>
    </location>
</feature>
<proteinExistence type="predicted"/>
<dbReference type="EMBL" id="KB469298">
    <property type="protein sequence ID" value="EPQ57801.1"/>
    <property type="molecule type" value="Genomic_DNA"/>
</dbReference>
<dbReference type="GeneID" id="19303593"/>
<evidence type="ECO:0000313" key="3">
    <source>
        <dbReference type="EMBL" id="EPQ57801.1"/>
    </source>
</evidence>
<feature type="compositionally biased region" description="Low complexity" evidence="2">
    <location>
        <begin position="583"/>
        <end position="602"/>
    </location>
</feature>
<accession>S7QD71</accession>
<dbReference type="OMA" id="QHEAHAT"/>
<evidence type="ECO:0000256" key="1">
    <source>
        <dbReference type="SAM" id="Coils"/>
    </source>
</evidence>
<dbReference type="AlphaFoldDB" id="S7QD71"/>
<feature type="region of interest" description="Disordered" evidence="2">
    <location>
        <begin position="968"/>
        <end position="1019"/>
    </location>
</feature>
<feature type="region of interest" description="Disordered" evidence="2">
    <location>
        <begin position="572"/>
        <end position="628"/>
    </location>
</feature>
<dbReference type="HOGENOM" id="CLU_003988_0_0_1"/>
<evidence type="ECO:0000256" key="2">
    <source>
        <dbReference type="SAM" id="MobiDB-lite"/>
    </source>
</evidence>
<reference evidence="3 4" key="1">
    <citation type="journal article" date="2012" name="Science">
        <title>The Paleozoic origin of enzymatic lignin decomposition reconstructed from 31 fungal genomes.</title>
        <authorList>
            <person name="Floudas D."/>
            <person name="Binder M."/>
            <person name="Riley R."/>
            <person name="Barry K."/>
            <person name="Blanchette R.A."/>
            <person name="Henrissat B."/>
            <person name="Martinez A.T."/>
            <person name="Otillar R."/>
            <person name="Spatafora J.W."/>
            <person name="Yadav J.S."/>
            <person name="Aerts A."/>
            <person name="Benoit I."/>
            <person name="Boyd A."/>
            <person name="Carlson A."/>
            <person name="Copeland A."/>
            <person name="Coutinho P.M."/>
            <person name="de Vries R.P."/>
            <person name="Ferreira P."/>
            <person name="Findley K."/>
            <person name="Foster B."/>
            <person name="Gaskell J."/>
            <person name="Glotzer D."/>
            <person name="Gorecki P."/>
            <person name="Heitman J."/>
            <person name="Hesse C."/>
            <person name="Hori C."/>
            <person name="Igarashi K."/>
            <person name="Jurgens J.A."/>
            <person name="Kallen N."/>
            <person name="Kersten P."/>
            <person name="Kohler A."/>
            <person name="Kuees U."/>
            <person name="Kumar T.K.A."/>
            <person name="Kuo A."/>
            <person name="LaButti K."/>
            <person name="Larrondo L.F."/>
            <person name="Lindquist E."/>
            <person name="Ling A."/>
            <person name="Lombard V."/>
            <person name="Lucas S."/>
            <person name="Lundell T."/>
            <person name="Martin R."/>
            <person name="McLaughlin D.J."/>
            <person name="Morgenstern I."/>
            <person name="Morin E."/>
            <person name="Murat C."/>
            <person name="Nagy L.G."/>
            <person name="Nolan M."/>
            <person name="Ohm R.A."/>
            <person name="Patyshakuliyeva A."/>
            <person name="Rokas A."/>
            <person name="Ruiz-Duenas F.J."/>
            <person name="Sabat G."/>
            <person name="Salamov A."/>
            <person name="Samejima M."/>
            <person name="Schmutz J."/>
            <person name="Slot J.C."/>
            <person name="St John F."/>
            <person name="Stenlid J."/>
            <person name="Sun H."/>
            <person name="Sun S."/>
            <person name="Syed K."/>
            <person name="Tsang A."/>
            <person name="Wiebenga A."/>
            <person name="Young D."/>
            <person name="Pisabarro A."/>
            <person name="Eastwood D.C."/>
            <person name="Martin F."/>
            <person name="Cullen D."/>
            <person name="Grigoriev I.V."/>
            <person name="Hibbett D.S."/>
        </authorList>
    </citation>
    <scope>NUCLEOTIDE SEQUENCE [LARGE SCALE GENOMIC DNA]</scope>
    <source>
        <strain evidence="3 4">ATCC 11539</strain>
    </source>
</reference>
<gene>
    <name evidence="3" type="ORF">GLOTRDRAFT_136666</name>
</gene>
<feature type="coiled-coil region" evidence="1">
    <location>
        <begin position="828"/>
        <end position="855"/>
    </location>
</feature>
<feature type="compositionally biased region" description="Basic and acidic residues" evidence="2">
    <location>
        <begin position="503"/>
        <end position="514"/>
    </location>
</feature>
<dbReference type="eggNOG" id="ENOG502S00B">
    <property type="taxonomic scope" value="Eukaryota"/>
</dbReference>
<keyword evidence="1" id="KW-0175">Coiled coil</keyword>
<protein>
    <submittedName>
        <fullName evidence="3">Uncharacterized protein</fullName>
    </submittedName>
</protein>
<dbReference type="KEGG" id="gtr:GLOTRDRAFT_136666"/>
<name>S7QD71_GLOTA</name>
<sequence>MSAIELQINDDHPLALELASLRAAISRYQHEAHASSVKLQRHSLETAHALERAHILERENATLREELATLRAHPDAAPHPAALHANELTLSLRRLSDKLTATEEMLLERTAELADAQAEAARARHDAEAAYELAATGRARQEEGKARERELERRVRAAEEERRMTDLVVQEYADLVRALEGRKSSVTSPRAQRRVASDDGGGSVASSSSVTLVESLSEGKSGLHKLLSEFYAENERLEAEVQRLHGQLSLAEAKLKAEHKGGADDRAALARARAELDRLKADDNAAAKVVSRYMKFSQATTDNLQTALSNLKARHAATLSSMDLELQTLRKCLLDEKRQTSRLRAALDELSEDISRETYGRRREVALRLALLSREESIVEGLKRWSRRTQELLARTALADPGQVEGAFDKILRSAAALLDSVDGSPQLEEVTPASVARILAAQDAVNTMVRELQVETERRLKAERKAAKAVADESRVGLESAGLAVQEVRDRGVSPPPPPPPPKHEEEAEKLVDAPRSVQVTVDSPTTPKLLSLPTVADGPVQPQPDDTDTSVPPAVVEVSQSIPATPATLASVMDQEPSEATPDLVPSSSSVSDQSSTLVQTPPPPSMEDTSTLPESSNLLGLKEPDVVPQEVSSVLLPAPADSVVFPSSEESNDIPKALDITVNPAISAPEPSPVSSPVAEEPFLEKVQFPTQVAVPTPPPSSPPADQSALTELLRVKDRYDDLQRAFRECHQALRELKATLSSTATSPSPSLPVLRTALERLDDYNEDTRVELEIRVADEERVVRGYETLLTVPGAIAGEGEREAVEKDVREFVEGSGQTARRDREQFARKLEDLQHDIAVLKRAAHELELISTPPETSASPTGWANWTSGLLGQARSSSPAPTFGSVMTSPRLRHTSSYTHLQAEDPFAGLGLRIPMPSHLPSYLGNVNTAPPRMGLGQPPTTRVRTTSGLTGLYALGLGSRSSSVVLPPVNQRPGQHQRGGSTGRFGGESAAESEAETETEGSDSDSNGQTDVE</sequence>
<dbReference type="Proteomes" id="UP000030669">
    <property type="component" value="Unassembled WGS sequence"/>
</dbReference>
<organism evidence="3 4">
    <name type="scientific">Gloeophyllum trabeum (strain ATCC 11539 / FP-39264 / Madison 617)</name>
    <name type="common">Brown rot fungus</name>
    <dbReference type="NCBI Taxonomy" id="670483"/>
    <lineage>
        <taxon>Eukaryota</taxon>
        <taxon>Fungi</taxon>
        <taxon>Dikarya</taxon>
        <taxon>Basidiomycota</taxon>
        <taxon>Agaricomycotina</taxon>
        <taxon>Agaricomycetes</taxon>
        <taxon>Gloeophyllales</taxon>
        <taxon>Gloeophyllaceae</taxon>
        <taxon>Gloeophyllum</taxon>
    </lineage>
</organism>
<dbReference type="RefSeq" id="XP_007863158.1">
    <property type="nucleotide sequence ID" value="XM_007864967.1"/>
</dbReference>
<feature type="region of interest" description="Disordered" evidence="2">
    <location>
        <begin position="484"/>
        <end position="554"/>
    </location>
</feature>
<keyword evidence="4" id="KW-1185">Reference proteome</keyword>
<dbReference type="OrthoDB" id="2592022at2759"/>
<feature type="compositionally biased region" description="Polar residues" evidence="2">
    <location>
        <begin position="519"/>
        <end position="530"/>
    </location>
</feature>
<feature type="coiled-coil region" evidence="1">
    <location>
        <begin position="227"/>
        <end position="254"/>
    </location>
</feature>